<feature type="compositionally biased region" description="Low complexity" evidence="10">
    <location>
        <begin position="58"/>
        <end position="72"/>
    </location>
</feature>
<evidence type="ECO:0000256" key="3">
    <source>
        <dbReference type="ARBA" id="ARBA00022723"/>
    </source>
</evidence>
<dbReference type="InterPro" id="IPR011011">
    <property type="entry name" value="Znf_FYVE_PHD"/>
</dbReference>
<accession>A0A6A4VCC2</accession>
<evidence type="ECO:0000256" key="8">
    <source>
        <dbReference type="PIRSR" id="PIRSR628651-51"/>
    </source>
</evidence>
<feature type="domain" description="PHD-type" evidence="11">
    <location>
        <begin position="134"/>
        <end position="183"/>
    </location>
</feature>
<keyword evidence="6" id="KW-0539">Nucleus</keyword>
<keyword evidence="3 8" id="KW-0479">Metal-binding</keyword>
<feature type="binding site" evidence="8">
    <location>
        <position position="139"/>
    </location>
    <ligand>
        <name>Zn(2+)</name>
        <dbReference type="ChEBI" id="CHEBI:29105"/>
        <label>1</label>
    </ligand>
</feature>
<evidence type="ECO:0000256" key="4">
    <source>
        <dbReference type="ARBA" id="ARBA00022771"/>
    </source>
</evidence>
<evidence type="ECO:0000259" key="11">
    <source>
        <dbReference type="PROSITE" id="PS50016"/>
    </source>
</evidence>
<feature type="binding site" evidence="8">
    <location>
        <position position="137"/>
    </location>
    <ligand>
        <name>Zn(2+)</name>
        <dbReference type="ChEBI" id="CHEBI:29105"/>
        <label>1</label>
    </ligand>
</feature>
<feature type="compositionally biased region" description="Low complexity" evidence="10">
    <location>
        <begin position="18"/>
        <end position="45"/>
    </location>
</feature>
<feature type="region of interest" description="Disordered" evidence="10">
    <location>
        <begin position="1"/>
        <end position="130"/>
    </location>
</feature>
<dbReference type="PROSITE" id="PS01359">
    <property type="entry name" value="ZF_PHD_1"/>
    <property type="match status" value="1"/>
</dbReference>
<dbReference type="GO" id="GO:0045893">
    <property type="term" value="P:positive regulation of DNA-templated transcription"/>
    <property type="evidence" value="ECO:0007669"/>
    <property type="project" value="TreeGrafter"/>
</dbReference>
<dbReference type="EMBL" id="VIIS01002204">
    <property type="protein sequence ID" value="KAF0287271.1"/>
    <property type="molecule type" value="Genomic_DNA"/>
</dbReference>
<comment type="subcellular location">
    <subcellularLocation>
        <location evidence="1">Nucleus</location>
    </subcellularLocation>
</comment>
<dbReference type="FunFam" id="3.30.40.10:FF:000021">
    <property type="entry name" value="Inhibitor of growth 2b"/>
    <property type="match status" value="1"/>
</dbReference>
<keyword evidence="13" id="KW-1185">Reference proteome</keyword>
<dbReference type="PANTHER" id="PTHR10333">
    <property type="entry name" value="INHIBITOR OF GROWTH PROTEIN"/>
    <property type="match status" value="1"/>
</dbReference>
<evidence type="ECO:0000256" key="5">
    <source>
        <dbReference type="ARBA" id="ARBA00022833"/>
    </source>
</evidence>
<evidence type="ECO:0000256" key="9">
    <source>
        <dbReference type="PROSITE-ProRule" id="PRU00146"/>
    </source>
</evidence>
<dbReference type="GO" id="GO:0008270">
    <property type="term" value="F:zinc ion binding"/>
    <property type="evidence" value="ECO:0007669"/>
    <property type="project" value="UniProtKB-KW"/>
</dbReference>
<reference evidence="12 13" key="1">
    <citation type="submission" date="2019-07" db="EMBL/GenBank/DDBJ databases">
        <title>Draft genome assembly of a fouling barnacle, Amphibalanus amphitrite (Darwin, 1854): The first reference genome for Thecostraca.</title>
        <authorList>
            <person name="Kim W."/>
        </authorList>
    </citation>
    <scope>NUCLEOTIDE SEQUENCE [LARGE SCALE GENOMIC DNA]</scope>
    <source>
        <strain evidence="12">SNU_AA5</strain>
        <tissue evidence="12">Soma without cirri and trophi</tissue>
    </source>
</reference>
<dbReference type="InterPro" id="IPR001965">
    <property type="entry name" value="Znf_PHD"/>
</dbReference>
<dbReference type="Proteomes" id="UP000440578">
    <property type="component" value="Unassembled WGS sequence"/>
</dbReference>
<keyword evidence="5 8" id="KW-0862">Zinc</keyword>
<feature type="binding site" evidence="8">
    <location>
        <position position="161"/>
    </location>
    <ligand>
        <name>Zn(2+)</name>
        <dbReference type="ChEBI" id="CHEBI:29105"/>
        <label>1</label>
    </ligand>
</feature>
<dbReference type="OrthoDB" id="5411773at2759"/>
<feature type="compositionally biased region" description="Basic and acidic residues" evidence="10">
    <location>
        <begin position="75"/>
        <end position="84"/>
    </location>
</feature>
<protein>
    <submittedName>
        <fullName evidence="12">Inhibitor of growth protein 1</fullName>
    </submittedName>
</protein>
<sequence>MKNKWPKTDYGKDQENQAPSGGSRSASPPAEPPSRATPAGAASALPRRRPRRARAAERASAAAAAAAAAAAEDSTDARDAEETPTRPTKQSRGTGSAGQGSQSRAASAAKRRKRKARQGREDSPMDVPIEPDEPTYCLCEQVFFGEMIGCDNELCPIEWFHFACVNIVHKPKGKWYCPRCRGDRTTVMKPKHVFLRELDHYNKQKREDSDRGRSTRD</sequence>
<evidence type="ECO:0000313" key="13">
    <source>
        <dbReference type="Proteomes" id="UP000440578"/>
    </source>
</evidence>
<name>A0A6A4VCC2_AMPAM</name>
<feature type="compositionally biased region" description="Low complexity" evidence="10">
    <location>
        <begin position="90"/>
        <end position="108"/>
    </location>
</feature>
<feature type="site" description="Histone H3K4me3 binding" evidence="7">
    <location>
        <position position="159"/>
    </location>
</feature>
<evidence type="ECO:0000256" key="7">
    <source>
        <dbReference type="PIRSR" id="PIRSR628651-50"/>
    </source>
</evidence>
<dbReference type="GO" id="GO:0005634">
    <property type="term" value="C:nucleus"/>
    <property type="evidence" value="ECO:0007669"/>
    <property type="project" value="UniProtKB-SubCell"/>
</dbReference>
<comment type="caution">
    <text evidence="12">The sequence shown here is derived from an EMBL/GenBank/DDBJ whole genome shotgun (WGS) entry which is preliminary data.</text>
</comment>
<dbReference type="Gene3D" id="3.30.40.10">
    <property type="entry name" value="Zinc/RING finger domain, C3HC4 (zinc finger)"/>
    <property type="match status" value="1"/>
</dbReference>
<organism evidence="12 13">
    <name type="scientific">Amphibalanus amphitrite</name>
    <name type="common">Striped barnacle</name>
    <name type="synonym">Balanus amphitrite</name>
    <dbReference type="NCBI Taxonomy" id="1232801"/>
    <lineage>
        <taxon>Eukaryota</taxon>
        <taxon>Metazoa</taxon>
        <taxon>Ecdysozoa</taxon>
        <taxon>Arthropoda</taxon>
        <taxon>Crustacea</taxon>
        <taxon>Multicrustacea</taxon>
        <taxon>Cirripedia</taxon>
        <taxon>Thoracica</taxon>
        <taxon>Thoracicalcarea</taxon>
        <taxon>Balanomorpha</taxon>
        <taxon>Balanoidea</taxon>
        <taxon>Balanidae</taxon>
        <taxon>Amphibalaninae</taxon>
        <taxon>Amphibalanus</taxon>
    </lineage>
</organism>
<dbReference type="SMART" id="SM00249">
    <property type="entry name" value="PHD"/>
    <property type="match status" value="1"/>
</dbReference>
<gene>
    <name evidence="12" type="primary">Ing1</name>
    <name evidence="12" type="ORF">FJT64_014275</name>
</gene>
<feature type="binding site" evidence="8">
    <location>
        <position position="164"/>
    </location>
    <ligand>
        <name>Zn(2+)</name>
        <dbReference type="ChEBI" id="CHEBI:29105"/>
        <label>1</label>
    </ligand>
</feature>
<evidence type="ECO:0000256" key="6">
    <source>
        <dbReference type="ARBA" id="ARBA00023242"/>
    </source>
</evidence>
<feature type="site" description="Histone H3K4me3 binding" evidence="7">
    <location>
        <position position="136"/>
    </location>
</feature>
<dbReference type="InterPro" id="IPR028643">
    <property type="entry name" value="ING1_PHD_Znf"/>
</dbReference>
<feature type="site" description="Histone H3K4me3 binding" evidence="7">
    <location>
        <position position="147"/>
    </location>
</feature>
<dbReference type="AlphaFoldDB" id="A0A6A4VCC2"/>
<dbReference type="PANTHER" id="PTHR10333:SF89">
    <property type="entry name" value="INHIBITOR OF GROWTH PROTEIN"/>
    <property type="match status" value="1"/>
</dbReference>
<feature type="binding site" evidence="8">
    <location>
        <position position="177"/>
    </location>
    <ligand>
        <name>Zn(2+)</name>
        <dbReference type="ChEBI" id="CHEBI:29105"/>
        <label>2</label>
    </ligand>
</feature>
<evidence type="ECO:0000256" key="1">
    <source>
        <dbReference type="ARBA" id="ARBA00004123"/>
    </source>
</evidence>
<evidence type="ECO:0000256" key="2">
    <source>
        <dbReference type="ARBA" id="ARBA00010210"/>
    </source>
</evidence>
<keyword evidence="4 9" id="KW-0863">Zinc-finger</keyword>
<dbReference type="InterPro" id="IPR028651">
    <property type="entry name" value="ING_fam"/>
</dbReference>
<feature type="site" description="Histone H3K4me3 binding" evidence="7">
    <location>
        <position position="151"/>
    </location>
</feature>
<dbReference type="SUPFAM" id="SSF57903">
    <property type="entry name" value="FYVE/PHD zinc finger"/>
    <property type="match status" value="1"/>
</dbReference>
<comment type="similarity">
    <text evidence="2">Belongs to the ING family.</text>
</comment>
<evidence type="ECO:0000256" key="10">
    <source>
        <dbReference type="SAM" id="MobiDB-lite"/>
    </source>
</evidence>
<feature type="binding site" evidence="8">
    <location>
        <position position="180"/>
    </location>
    <ligand>
        <name>Zn(2+)</name>
        <dbReference type="ChEBI" id="CHEBI:29105"/>
        <label>2</label>
    </ligand>
</feature>
<dbReference type="InterPro" id="IPR019787">
    <property type="entry name" value="Znf_PHD-finger"/>
</dbReference>
<dbReference type="CDD" id="cd15584">
    <property type="entry name" value="PHD_ING1_2"/>
    <property type="match status" value="1"/>
</dbReference>
<feature type="compositionally biased region" description="Basic and acidic residues" evidence="10">
    <location>
        <begin position="1"/>
        <end position="15"/>
    </location>
</feature>
<dbReference type="InterPro" id="IPR013083">
    <property type="entry name" value="Znf_RING/FYVE/PHD"/>
</dbReference>
<proteinExistence type="inferred from homology"/>
<feature type="binding site" evidence="8">
    <location>
        <position position="155"/>
    </location>
    <ligand>
        <name>Zn(2+)</name>
        <dbReference type="ChEBI" id="CHEBI:29105"/>
        <label>2</label>
    </ligand>
</feature>
<feature type="binding site" evidence="8">
    <location>
        <position position="150"/>
    </location>
    <ligand>
        <name>Zn(2+)</name>
        <dbReference type="ChEBI" id="CHEBI:29105"/>
        <label>2</label>
    </ligand>
</feature>
<dbReference type="PROSITE" id="PS50016">
    <property type="entry name" value="ZF_PHD_2"/>
    <property type="match status" value="1"/>
</dbReference>
<evidence type="ECO:0000313" key="12">
    <source>
        <dbReference type="EMBL" id="KAF0287271.1"/>
    </source>
</evidence>
<dbReference type="InterPro" id="IPR019786">
    <property type="entry name" value="Zinc_finger_PHD-type_CS"/>
</dbReference>